<keyword evidence="4" id="KW-1185">Reference proteome</keyword>
<reference evidence="3 4" key="1">
    <citation type="submission" date="2023-07" db="EMBL/GenBank/DDBJ databases">
        <title>Sorghum-associated microbial communities from plants grown in Nebraska, USA.</title>
        <authorList>
            <person name="Schachtman D."/>
        </authorList>
    </citation>
    <scope>NUCLEOTIDE SEQUENCE [LARGE SCALE GENOMIC DNA]</scope>
    <source>
        <strain evidence="3 4">CC523</strain>
    </source>
</reference>
<name>A0ABT9TRJ2_PAENI</name>
<gene>
    <name evidence="3" type="ORF">J2T10_003974</name>
</gene>
<dbReference type="Gene3D" id="1.10.443.10">
    <property type="entry name" value="Intergrase catalytic core"/>
    <property type="match status" value="1"/>
</dbReference>
<keyword evidence="1" id="KW-0233">DNA recombination</keyword>
<evidence type="ECO:0000256" key="1">
    <source>
        <dbReference type="ARBA" id="ARBA00023172"/>
    </source>
</evidence>
<evidence type="ECO:0000313" key="3">
    <source>
        <dbReference type="EMBL" id="MDQ0104300.1"/>
    </source>
</evidence>
<accession>A0ABT9TRJ2</accession>
<dbReference type="Proteomes" id="UP001244563">
    <property type="component" value="Unassembled WGS sequence"/>
</dbReference>
<proteinExistence type="predicted"/>
<sequence length="133" mass="14767">MATLYGWAAEAVQDYIENVWPLVRLESSNASWVTERGARMSPVQVSRKFAEYREELDMDPVLAPHALRHSYVTHLVEEGVDPLFVQTQVGHVYQSTTAIYTAASGDFANTMMRNAIAGIVQAAAAPKSERQPQ</sequence>
<dbReference type="RefSeq" id="WP_306879504.1">
    <property type="nucleotide sequence ID" value="NZ_JAUSSW010000015.1"/>
</dbReference>
<comment type="caution">
    <text evidence="3">The sequence shown here is derived from an EMBL/GenBank/DDBJ whole genome shotgun (WGS) entry which is preliminary data.</text>
</comment>
<evidence type="ECO:0000259" key="2">
    <source>
        <dbReference type="PROSITE" id="PS51898"/>
    </source>
</evidence>
<dbReference type="InterPro" id="IPR002104">
    <property type="entry name" value="Integrase_catalytic"/>
</dbReference>
<dbReference type="InterPro" id="IPR013762">
    <property type="entry name" value="Integrase-like_cat_sf"/>
</dbReference>
<feature type="domain" description="Tyr recombinase" evidence="2">
    <location>
        <begin position="1"/>
        <end position="113"/>
    </location>
</feature>
<dbReference type="EMBL" id="JAUSSW010000015">
    <property type="protein sequence ID" value="MDQ0104300.1"/>
    <property type="molecule type" value="Genomic_DNA"/>
</dbReference>
<dbReference type="PROSITE" id="PS51898">
    <property type="entry name" value="TYR_RECOMBINASE"/>
    <property type="match status" value="1"/>
</dbReference>
<dbReference type="InterPro" id="IPR011010">
    <property type="entry name" value="DNA_brk_join_enz"/>
</dbReference>
<evidence type="ECO:0000313" key="4">
    <source>
        <dbReference type="Proteomes" id="UP001244563"/>
    </source>
</evidence>
<protein>
    <submittedName>
        <fullName evidence="3">Site-specific recombinase XerD</fullName>
    </submittedName>
</protein>
<dbReference type="SUPFAM" id="SSF56349">
    <property type="entry name" value="DNA breaking-rejoining enzymes"/>
    <property type="match status" value="1"/>
</dbReference>
<dbReference type="Pfam" id="PF00589">
    <property type="entry name" value="Phage_integrase"/>
    <property type="match status" value="1"/>
</dbReference>
<organism evidence="3 4">
    <name type="scientific">Paenarthrobacter nicotinovorans</name>
    <name type="common">Arthrobacter nicotinovorans</name>
    <dbReference type="NCBI Taxonomy" id="29320"/>
    <lineage>
        <taxon>Bacteria</taxon>
        <taxon>Bacillati</taxon>
        <taxon>Actinomycetota</taxon>
        <taxon>Actinomycetes</taxon>
        <taxon>Micrococcales</taxon>
        <taxon>Micrococcaceae</taxon>
        <taxon>Paenarthrobacter</taxon>
    </lineage>
</organism>